<feature type="region of interest" description="Disordered" evidence="1">
    <location>
        <begin position="1"/>
        <end position="99"/>
    </location>
</feature>
<accession>A0A243RU81</accession>
<feature type="compositionally biased region" description="Low complexity" evidence="1">
    <location>
        <begin position="10"/>
        <end position="48"/>
    </location>
</feature>
<comment type="caution">
    <text evidence="2">The sequence shown here is derived from an EMBL/GenBank/DDBJ whole genome shotgun (WGS) entry which is preliminary data.</text>
</comment>
<feature type="compositionally biased region" description="Low complexity" evidence="1">
    <location>
        <begin position="63"/>
        <end position="75"/>
    </location>
</feature>
<dbReference type="InterPro" id="IPR021424">
    <property type="entry name" value="PorA"/>
</dbReference>
<dbReference type="EMBL" id="NGFP01000018">
    <property type="protein sequence ID" value="OUC98657.1"/>
    <property type="molecule type" value="Genomic_DNA"/>
</dbReference>
<feature type="compositionally biased region" description="Low complexity" evidence="1">
    <location>
        <begin position="86"/>
        <end position="96"/>
    </location>
</feature>
<evidence type="ECO:0000313" key="2">
    <source>
        <dbReference type="EMBL" id="OUC98657.1"/>
    </source>
</evidence>
<dbReference type="AlphaFoldDB" id="A0A243RU81"/>
<reference evidence="2 3" key="1">
    <citation type="submission" date="2017-05" db="EMBL/GenBank/DDBJ databases">
        <title>Biotechnological potential of actinobacteria isolated from South African environments.</title>
        <authorList>
            <person name="Le Roes-Hill M."/>
            <person name="Prins A."/>
            <person name="Durrell K.A."/>
        </authorList>
    </citation>
    <scope>NUCLEOTIDE SEQUENCE [LARGE SCALE GENOMIC DNA]</scope>
    <source>
        <strain evidence="2">M26</strain>
    </source>
</reference>
<keyword evidence="3" id="KW-1185">Reference proteome</keyword>
<sequence>MGLAGGRGAGQALPRPAAGPRGRGSRALVARGPARPGRSGARGEPAVRPGGGALRGALRRRAAGALPGRPRPAGGFDPGSPACHVARAPGPGAQPRAGEDGLVRTQSLRSAAVAAGAFLITLAALFRFHVYESALVLPLEQNTEYHLATENATYFDFATFTLRTGVPLESVTLLSGDPGAGTEGTAVWTELTSIYARGNRVDYHERRAAFDRRTGLAVNCCGEYVDDDSQARHSGLAFRLPFRAEPRSYPMYDTILRRTIPLRFEREEEVEGLRTYRYTYTAGPIEIGDAPWDVPGKAVGLPERRTTGVSRYAEVTRTLWVEPESGLTVKVGERHRQSLRTLDGIERRVSLQADLVMFPEDVAAQVAGARAFTRWALIVRDLAPGAFLVLGLGLGLLAVRLRAPESAAPETAGARAETA</sequence>
<dbReference type="Pfam" id="PF11271">
    <property type="entry name" value="PorA"/>
    <property type="match status" value="1"/>
</dbReference>
<name>A0A243RU81_9ACTN</name>
<evidence type="ECO:0000256" key="1">
    <source>
        <dbReference type="SAM" id="MobiDB-lite"/>
    </source>
</evidence>
<evidence type="ECO:0008006" key="4">
    <source>
        <dbReference type="Google" id="ProtNLM"/>
    </source>
</evidence>
<protein>
    <recommendedName>
        <fullName evidence="4">DUF3068 domain-containing protein</fullName>
    </recommendedName>
</protein>
<dbReference type="Proteomes" id="UP000194761">
    <property type="component" value="Unassembled WGS sequence"/>
</dbReference>
<evidence type="ECO:0000313" key="3">
    <source>
        <dbReference type="Proteomes" id="UP000194761"/>
    </source>
</evidence>
<proteinExistence type="predicted"/>
<organism evidence="2 3">
    <name type="scientific">Streptosporangium minutum</name>
    <dbReference type="NCBI Taxonomy" id="569862"/>
    <lineage>
        <taxon>Bacteria</taxon>
        <taxon>Bacillati</taxon>
        <taxon>Actinomycetota</taxon>
        <taxon>Actinomycetes</taxon>
        <taxon>Streptosporangiales</taxon>
        <taxon>Streptosporangiaceae</taxon>
        <taxon>Streptosporangium</taxon>
    </lineage>
</organism>
<gene>
    <name evidence="2" type="ORF">CA984_06480</name>
</gene>